<evidence type="ECO:0008006" key="3">
    <source>
        <dbReference type="Google" id="ProtNLM"/>
    </source>
</evidence>
<gene>
    <name evidence="1" type="ORF">CRP403_gp4</name>
</gene>
<keyword evidence="2" id="KW-1185">Reference proteome</keyword>
<dbReference type="SUPFAM" id="SSF46785">
    <property type="entry name" value="Winged helix' DNA-binding domain"/>
    <property type="match status" value="1"/>
</dbReference>
<proteinExistence type="predicted"/>
<evidence type="ECO:0000313" key="2">
    <source>
        <dbReference type="Proteomes" id="UP001304225"/>
    </source>
</evidence>
<name>A0AAX3ZWR7_9CAUD</name>
<evidence type="ECO:0000313" key="1">
    <source>
        <dbReference type="EMBL" id="WMM95718.1"/>
    </source>
</evidence>
<sequence>MDILTKAQRDYAAALFRYEFSQAKQVLPIDDPEEQKFADYGLSTLNRRYFLNAVTLAALNDKPTRPMRIAKLLGISRNAVDTMIDECHASGWITIDRDERGWRYIQATEFAVDIAVRYAVRMNEIAHETGVAQSSIRLKIITDG</sequence>
<accession>A0AAX3ZWR7</accession>
<organism evidence="1 2">
    <name type="scientific">Roseobacter phage CRP-403</name>
    <dbReference type="NCBI Taxonomy" id="3072849"/>
    <lineage>
        <taxon>Viruses</taxon>
        <taxon>Duplodnaviria</taxon>
        <taxon>Heunggongvirae</taxon>
        <taxon>Uroviricota</taxon>
        <taxon>Caudoviricetes</taxon>
        <taxon>Autographivirales</taxon>
        <taxon>Autographivirales incertae sedis</taxon>
        <taxon>Shangxiadianvirus</taxon>
        <taxon>Shangxiadianvirus CRP403</taxon>
    </lineage>
</organism>
<reference evidence="1 2" key="1">
    <citation type="submission" date="2023-08" db="EMBL/GenBank/DDBJ databases">
        <authorList>
            <person name="Du S."/>
            <person name="Wu Z."/>
            <person name="Wu Y."/>
            <person name="Yang M."/>
            <person name="Shao J."/>
            <person name="Liu H."/>
            <person name="Zhao Y."/>
            <person name="Zhang Z."/>
        </authorList>
    </citation>
    <scope>NUCLEOTIDE SEQUENCE [LARGE SCALE GENOMIC DNA]</scope>
</reference>
<dbReference type="EMBL" id="OR420752">
    <property type="protein sequence ID" value="WMM95718.1"/>
    <property type="molecule type" value="Genomic_DNA"/>
</dbReference>
<dbReference type="InterPro" id="IPR036390">
    <property type="entry name" value="WH_DNA-bd_sf"/>
</dbReference>
<dbReference type="Gene3D" id="1.10.10.10">
    <property type="entry name" value="Winged helix-like DNA-binding domain superfamily/Winged helix DNA-binding domain"/>
    <property type="match status" value="1"/>
</dbReference>
<dbReference type="InterPro" id="IPR036388">
    <property type="entry name" value="WH-like_DNA-bd_sf"/>
</dbReference>
<dbReference type="Proteomes" id="UP001304225">
    <property type="component" value="Segment"/>
</dbReference>
<protein>
    <recommendedName>
        <fullName evidence="3">MarR family transcriptional regulator</fullName>
    </recommendedName>
</protein>